<proteinExistence type="predicted"/>
<dbReference type="EMBL" id="AP017655">
    <property type="protein sequence ID" value="BAV65685.1"/>
    <property type="molecule type" value="Genomic_DNA"/>
</dbReference>
<gene>
    <name evidence="1" type="ORF">SCLO_1026450</name>
</gene>
<evidence type="ECO:0000313" key="2">
    <source>
        <dbReference type="Proteomes" id="UP000218272"/>
    </source>
</evidence>
<keyword evidence="2" id="KW-1185">Reference proteome</keyword>
<organism evidence="1 2">
    <name type="scientific">Sphingobium cloacae</name>
    <dbReference type="NCBI Taxonomy" id="120107"/>
    <lineage>
        <taxon>Bacteria</taxon>
        <taxon>Pseudomonadati</taxon>
        <taxon>Pseudomonadota</taxon>
        <taxon>Alphaproteobacteria</taxon>
        <taxon>Sphingomonadales</taxon>
        <taxon>Sphingomonadaceae</taxon>
        <taxon>Sphingobium</taxon>
    </lineage>
</organism>
<accession>A0A1E1F589</accession>
<sequence length="305" mass="33759">MTERSAPSVFPQPDGALALDESFARFCSLKRTQPTADLLGGKVLDCMLVAATECETAHNRYAAFAFPGAAFGIAGALEYIRNRRFLALAIGLAGAAAASPLLRARTHRTEPSKAKLLDTATLKQRRFVIAMLEFQEHLAAGRIAAFERITPHERDRQYREVHPSLFRADHALAAIVGGNRYWACARVRSSLQHQLPTTDLLFEIGSIRARAYLDGKYLVEATSESFARAKQAIMARFPNDRTLHAHLDSIEKMRALDPTKFPSPAAKAAEVAGHIDRARTQTLLAEGLLDYFENRMRQVEVEGLD</sequence>
<keyword evidence="1" id="KW-0808">Transferase</keyword>
<protein>
    <submittedName>
        <fullName evidence="1">Acetyltransferase, GNAT family</fullName>
    </submittedName>
</protein>
<dbReference type="AlphaFoldDB" id="A0A1E1F589"/>
<dbReference type="KEGG" id="sclo:SCLO_1026450"/>
<reference evidence="1 2" key="1">
    <citation type="submission" date="2016-10" db="EMBL/GenBank/DDBJ databases">
        <title>Complete Genome Sequence of the Nonylphenol-Degrading Bacterium Sphingobium cloacae JCM 10874T.</title>
        <authorList>
            <person name="Ootsuka M."/>
            <person name="Nishizawa T."/>
            <person name="Ohta H."/>
        </authorList>
    </citation>
    <scope>NUCLEOTIDE SEQUENCE [LARGE SCALE GENOMIC DNA]</scope>
    <source>
        <strain evidence="1 2">JCM 10874</strain>
    </source>
</reference>
<dbReference type="GO" id="GO:0016740">
    <property type="term" value="F:transferase activity"/>
    <property type="evidence" value="ECO:0007669"/>
    <property type="project" value="UniProtKB-KW"/>
</dbReference>
<evidence type="ECO:0000313" key="1">
    <source>
        <dbReference type="EMBL" id="BAV65685.1"/>
    </source>
</evidence>
<dbReference type="Proteomes" id="UP000218272">
    <property type="component" value="Chromosome SCLO_1"/>
</dbReference>
<name>A0A1E1F589_9SPHN</name>